<dbReference type="PROSITE" id="PS51318">
    <property type="entry name" value="TAT"/>
    <property type="match status" value="1"/>
</dbReference>
<keyword evidence="7" id="KW-1185">Reference proteome</keyword>
<keyword evidence="4" id="KW-0732">Signal</keyword>
<dbReference type="RefSeq" id="WP_160115859.1">
    <property type="nucleotide sequence ID" value="NZ_FNUY01000009.1"/>
</dbReference>
<evidence type="ECO:0000256" key="4">
    <source>
        <dbReference type="ARBA" id="ARBA00022729"/>
    </source>
</evidence>
<dbReference type="AlphaFoldDB" id="A0A1H6CAV2"/>
<dbReference type="Pfam" id="PF13416">
    <property type="entry name" value="SBP_bac_8"/>
    <property type="match status" value="1"/>
</dbReference>
<organism evidence="6 7">
    <name type="scientific">Bosea lathyri</name>
    <dbReference type="NCBI Taxonomy" id="1036778"/>
    <lineage>
        <taxon>Bacteria</taxon>
        <taxon>Pseudomonadati</taxon>
        <taxon>Pseudomonadota</taxon>
        <taxon>Alphaproteobacteria</taxon>
        <taxon>Hyphomicrobiales</taxon>
        <taxon>Boseaceae</taxon>
        <taxon>Bosea</taxon>
    </lineage>
</organism>
<evidence type="ECO:0000256" key="3">
    <source>
        <dbReference type="ARBA" id="ARBA00022448"/>
    </source>
</evidence>
<keyword evidence="5" id="KW-0574">Periplasm</keyword>
<comment type="similarity">
    <text evidence="2">Belongs to the bacterial solute-binding protein 1 family.</text>
</comment>
<dbReference type="EMBL" id="FNUY01000009">
    <property type="protein sequence ID" value="SEG69897.1"/>
    <property type="molecule type" value="Genomic_DNA"/>
</dbReference>
<evidence type="ECO:0000256" key="2">
    <source>
        <dbReference type="ARBA" id="ARBA00008520"/>
    </source>
</evidence>
<proteinExistence type="inferred from homology"/>
<dbReference type="GO" id="GO:0030976">
    <property type="term" value="F:thiamine pyrophosphate binding"/>
    <property type="evidence" value="ECO:0007669"/>
    <property type="project" value="TreeGrafter"/>
</dbReference>
<dbReference type="SUPFAM" id="SSF53850">
    <property type="entry name" value="Periplasmic binding protein-like II"/>
    <property type="match status" value="1"/>
</dbReference>
<evidence type="ECO:0000313" key="6">
    <source>
        <dbReference type="EMBL" id="SEG69897.1"/>
    </source>
</evidence>
<dbReference type="GO" id="GO:0030288">
    <property type="term" value="C:outer membrane-bounded periplasmic space"/>
    <property type="evidence" value="ECO:0007669"/>
    <property type="project" value="TreeGrafter"/>
</dbReference>
<dbReference type="CDD" id="cd13589">
    <property type="entry name" value="PBP2_polyamine_RpCGA009"/>
    <property type="match status" value="1"/>
</dbReference>
<dbReference type="Gene3D" id="3.40.190.10">
    <property type="entry name" value="Periplasmic binding protein-like II"/>
    <property type="match status" value="2"/>
</dbReference>
<dbReference type="OrthoDB" id="9815444at2"/>
<accession>A0A1H6CAV2</accession>
<dbReference type="InterPro" id="IPR006311">
    <property type="entry name" value="TAT_signal"/>
</dbReference>
<sequence length="368" mass="40628">MSRQINRRNILQGAGATALAITGICKPAIAKTIRGTGELVVFDGGGVWGEAQRKAYFEPFERETGVKVIRNPRVETGAVRASILAGAPRYDVAVAAGGVTPGFERDGLLMPIDYQYFEKEDLEAFTPIATSKYTCPHIVYSLISVYSKAAFPNEAPKTWADVWDVKRFPGKRTLAGGTWGPTAAAFEIALLADGVDPAKLYPIDWDRAFKSLERIKPSILKWWTSGAETSQLLIDKQAVIGSAWNGRVFGAIEEGANLGVSWDQGIIQYDNWYVLKGAKNAENAMKFLGFSARADRQAEFAKHILYSPPNANAFKLIDPARASLLPTNEKVRGLQIVQNYDFWSQQTKGQDNERYAVSQWEAWISGVR</sequence>
<dbReference type="PANTHER" id="PTHR30006:SF3">
    <property type="entry name" value="THIAMINE-BINDING PERIPLASMIC PROTEIN"/>
    <property type="match status" value="1"/>
</dbReference>
<protein>
    <submittedName>
        <fullName evidence="6">Putative spermidine/putrescine transport system substrate-binding protein</fullName>
    </submittedName>
</protein>
<dbReference type="GO" id="GO:0015888">
    <property type="term" value="P:thiamine transport"/>
    <property type="evidence" value="ECO:0007669"/>
    <property type="project" value="TreeGrafter"/>
</dbReference>
<dbReference type="GO" id="GO:0030975">
    <property type="term" value="F:thiamine binding"/>
    <property type="evidence" value="ECO:0007669"/>
    <property type="project" value="TreeGrafter"/>
</dbReference>
<dbReference type="InterPro" id="IPR006059">
    <property type="entry name" value="SBP"/>
</dbReference>
<evidence type="ECO:0000313" key="7">
    <source>
        <dbReference type="Proteomes" id="UP000236743"/>
    </source>
</evidence>
<dbReference type="PANTHER" id="PTHR30006">
    <property type="entry name" value="THIAMINE-BINDING PERIPLASMIC PROTEIN-RELATED"/>
    <property type="match status" value="1"/>
</dbReference>
<gene>
    <name evidence="6" type="ORF">SAMN04488115_109190</name>
</gene>
<comment type="subcellular location">
    <subcellularLocation>
        <location evidence="1">Periplasm</location>
    </subcellularLocation>
</comment>
<dbReference type="Proteomes" id="UP000236743">
    <property type="component" value="Unassembled WGS sequence"/>
</dbReference>
<reference evidence="6 7" key="1">
    <citation type="submission" date="2016-10" db="EMBL/GenBank/DDBJ databases">
        <authorList>
            <person name="de Groot N.N."/>
        </authorList>
    </citation>
    <scope>NUCLEOTIDE SEQUENCE [LARGE SCALE GENOMIC DNA]</scope>
    <source>
        <strain evidence="6 7">DSM 26656</strain>
    </source>
</reference>
<name>A0A1H6CAV2_9HYPH</name>
<keyword evidence="3" id="KW-0813">Transport</keyword>
<evidence type="ECO:0000256" key="1">
    <source>
        <dbReference type="ARBA" id="ARBA00004418"/>
    </source>
</evidence>
<evidence type="ECO:0000256" key="5">
    <source>
        <dbReference type="ARBA" id="ARBA00022764"/>
    </source>
</evidence>